<evidence type="ECO:0000313" key="12">
    <source>
        <dbReference type="EMBL" id="SVA78301.1"/>
    </source>
</evidence>
<evidence type="ECO:0000256" key="4">
    <source>
        <dbReference type="ARBA" id="ARBA00022692"/>
    </source>
</evidence>
<evidence type="ECO:0008006" key="13">
    <source>
        <dbReference type="Google" id="ProtNLM"/>
    </source>
</evidence>
<evidence type="ECO:0000259" key="11">
    <source>
        <dbReference type="Pfam" id="PF07715"/>
    </source>
</evidence>
<sequence length="743" mass="81021">MIGIYSNKKTCLLKRLGLAIVTTLIITFGGVAIAAEVIEEVVVTAQKRAQNIQDVPLSISAETGEELRDQGISSILDLSSAVPFVNVSRNIGVPNIYIRGIGSSFLGVGGDGSISLHLDGVYMSRPRAQIAGFYDVNRIEVLRGPQGTLYGRNATGGNINVITNKPTDEPSGYAVISAGNYGRLDLEAAVGGPLGENSNGRLSILTIERNGYGQNIHLGTDIDDQSEQGIRGQLDFMPTERLSVLLSVDRYEADDAAFGWHISGQATARPLTAVALGATGLPSNLRDIDSLVPTAREIEITGGSLTLSYDLRDDLQFKSITGQRDSLSSVQTDVSSGIPPSVLIAKPLVPISQHEESEWFSQEFQLVWTRDKLNALFGLYYFDEDLFGNVHIPTNALTLLGASGLGMIPVPFPSDSLFSQFGTVDTEAKAVFTNLEYGLNERLTAILGLRYSDETRSREGTFTAPSPFANTLIPSTGKKSWDDFTPKLTLDYVLNESSHIYGSIGQGFKSGVFIAGSANPAVEPETVTSFEVGVKSRMNEGRVFANAAVFYNDYDDLQLNRIVGTAVVLENATDARIYGFELELDAYLSDSTFANLEVAYTKSEFREYVIADPARPQLGPLSLTGNVLPQAPEWTLHAAIEKRFNIESGNEISARLDWSWRDEVFFDPFNQPNNYQGAYSIFGAQVGFTPSSKENFNVKAWVRNWTDETVFTSGAVSSDFLGYPQLTSLNNPRVYGVSFEFRR</sequence>
<gene>
    <name evidence="12" type="ORF">METZ01_LOCUS131155</name>
</gene>
<keyword evidence="7" id="KW-0798">TonB box</keyword>
<organism evidence="12">
    <name type="scientific">marine metagenome</name>
    <dbReference type="NCBI Taxonomy" id="408172"/>
    <lineage>
        <taxon>unclassified sequences</taxon>
        <taxon>metagenomes</taxon>
        <taxon>ecological metagenomes</taxon>
    </lineage>
</organism>
<proteinExistence type="predicted"/>
<evidence type="ECO:0000256" key="9">
    <source>
        <dbReference type="ARBA" id="ARBA00023237"/>
    </source>
</evidence>
<protein>
    <recommendedName>
        <fullName evidence="13">TonB-dependent receptor plug domain-containing protein</fullName>
    </recommendedName>
</protein>
<evidence type="ECO:0000256" key="3">
    <source>
        <dbReference type="ARBA" id="ARBA00022496"/>
    </source>
</evidence>
<evidence type="ECO:0000256" key="1">
    <source>
        <dbReference type="ARBA" id="ARBA00004571"/>
    </source>
</evidence>
<evidence type="ECO:0000256" key="5">
    <source>
        <dbReference type="ARBA" id="ARBA00023004"/>
    </source>
</evidence>
<evidence type="ECO:0000256" key="2">
    <source>
        <dbReference type="ARBA" id="ARBA00022448"/>
    </source>
</evidence>
<evidence type="ECO:0000256" key="7">
    <source>
        <dbReference type="ARBA" id="ARBA00023077"/>
    </source>
</evidence>
<keyword evidence="2" id="KW-0813">Transport</keyword>
<keyword evidence="8" id="KW-0472">Membrane</keyword>
<evidence type="ECO:0000256" key="6">
    <source>
        <dbReference type="ARBA" id="ARBA00023065"/>
    </source>
</evidence>
<dbReference type="AlphaFoldDB" id="A0A381YNU6"/>
<keyword evidence="6" id="KW-0406">Ion transport</keyword>
<comment type="subcellular location">
    <subcellularLocation>
        <location evidence="1">Cell outer membrane</location>
        <topology evidence="1">Multi-pass membrane protein</topology>
    </subcellularLocation>
</comment>
<dbReference type="PANTHER" id="PTHR32552">
    <property type="entry name" value="FERRICHROME IRON RECEPTOR-RELATED"/>
    <property type="match status" value="1"/>
</dbReference>
<reference evidence="12" key="1">
    <citation type="submission" date="2018-05" db="EMBL/GenBank/DDBJ databases">
        <authorList>
            <person name="Lanie J.A."/>
            <person name="Ng W.-L."/>
            <person name="Kazmierczak K.M."/>
            <person name="Andrzejewski T.M."/>
            <person name="Davidsen T.M."/>
            <person name="Wayne K.J."/>
            <person name="Tettelin H."/>
            <person name="Glass J.I."/>
            <person name="Rusch D."/>
            <person name="Podicherti R."/>
            <person name="Tsui H.-C.T."/>
            <person name="Winkler M.E."/>
        </authorList>
    </citation>
    <scope>NUCLEOTIDE SEQUENCE</scope>
</reference>
<dbReference type="GO" id="GO:0006826">
    <property type="term" value="P:iron ion transport"/>
    <property type="evidence" value="ECO:0007669"/>
    <property type="project" value="UniProtKB-KW"/>
</dbReference>
<dbReference type="EMBL" id="UINC01018606">
    <property type="protein sequence ID" value="SVA78301.1"/>
    <property type="molecule type" value="Genomic_DNA"/>
</dbReference>
<feature type="domain" description="TonB-dependent receptor-like beta-barrel" evidence="10">
    <location>
        <begin position="283"/>
        <end position="704"/>
    </location>
</feature>
<dbReference type="InterPro" id="IPR000531">
    <property type="entry name" value="Beta-barrel_TonB"/>
</dbReference>
<dbReference type="Pfam" id="PF07715">
    <property type="entry name" value="Plug"/>
    <property type="match status" value="1"/>
</dbReference>
<evidence type="ECO:0000259" key="10">
    <source>
        <dbReference type="Pfam" id="PF00593"/>
    </source>
</evidence>
<feature type="domain" description="TonB-dependent receptor plug" evidence="11">
    <location>
        <begin position="52"/>
        <end position="157"/>
    </location>
</feature>
<evidence type="ECO:0000256" key="8">
    <source>
        <dbReference type="ARBA" id="ARBA00023136"/>
    </source>
</evidence>
<dbReference type="Pfam" id="PF00593">
    <property type="entry name" value="TonB_dep_Rec_b-barrel"/>
    <property type="match status" value="1"/>
</dbReference>
<accession>A0A381YNU6</accession>
<keyword evidence="4" id="KW-0812">Transmembrane</keyword>
<dbReference type="InterPro" id="IPR036942">
    <property type="entry name" value="Beta-barrel_TonB_sf"/>
</dbReference>
<dbReference type="SUPFAM" id="SSF56935">
    <property type="entry name" value="Porins"/>
    <property type="match status" value="1"/>
</dbReference>
<dbReference type="Gene3D" id="2.40.170.20">
    <property type="entry name" value="TonB-dependent receptor, beta-barrel domain"/>
    <property type="match status" value="1"/>
</dbReference>
<dbReference type="CDD" id="cd01347">
    <property type="entry name" value="ligand_gated_channel"/>
    <property type="match status" value="1"/>
</dbReference>
<keyword evidence="5" id="KW-0408">Iron</keyword>
<name>A0A381YNU6_9ZZZZ</name>
<keyword evidence="9" id="KW-0998">Cell outer membrane</keyword>
<keyword evidence="3" id="KW-0410">Iron transport</keyword>
<dbReference type="PROSITE" id="PS52016">
    <property type="entry name" value="TONB_DEPENDENT_REC_3"/>
    <property type="match status" value="1"/>
</dbReference>
<dbReference type="PANTHER" id="PTHR32552:SF81">
    <property type="entry name" value="TONB-DEPENDENT OUTER MEMBRANE RECEPTOR"/>
    <property type="match status" value="1"/>
</dbReference>
<dbReference type="InterPro" id="IPR039426">
    <property type="entry name" value="TonB-dep_rcpt-like"/>
</dbReference>
<dbReference type="InterPro" id="IPR012910">
    <property type="entry name" value="Plug_dom"/>
</dbReference>
<dbReference type="GO" id="GO:0009279">
    <property type="term" value="C:cell outer membrane"/>
    <property type="evidence" value="ECO:0007669"/>
    <property type="project" value="UniProtKB-SubCell"/>
</dbReference>